<name>A0A4D6NBG5_VIGUN</name>
<evidence type="ECO:0000313" key="1">
    <source>
        <dbReference type="EMBL" id="QCE11046.1"/>
    </source>
</evidence>
<dbReference type="AlphaFoldDB" id="A0A4D6NBG5"/>
<organism evidence="1 2">
    <name type="scientific">Vigna unguiculata</name>
    <name type="common">Cowpea</name>
    <dbReference type="NCBI Taxonomy" id="3917"/>
    <lineage>
        <taxon>Eukaryota</taxon>
        <taxon>Viridiplantae</taxon>
        <taxon>Streptophyta</taxon>
        <taxon>Embryophyta</taxon>
        <taxon>Tracheophyta</taxon>
        <taxon>Spermatophyta</taxon>
        <taxon>Magnoliopsida</taxon>
        <taxon>eudicotyledons</taxon>
        <taxon>Gunneridae</taxon>
        <taxon>Pentapetalae</taxon>
        <taxon>rosids</taxon>
        <taxon>fabids</taxon>
        <taxon>Fabales</taxon>
        <taxon>Fabaceae</taxon>
        <taxon>Papilionoideae</taxon>
        <taxon>50 kb inversion clade</taxon>
        <taxon>NPAAA clade</taxon>
        <taxon>indigoferoid/millettioid clade</taxon>
        <taxon>Phaseoleae</taxon>
        <taxon>Vigna</taxon>
    </lineage>
</organism>
<evidence type="ECO:0000313" key="2">
    <source>
        <dbReference type="Proteomes" id="UP000501690"/>
    </source>
</evidence>
<dbReference type="Proteomes" id="UP000501690">
    <property type="component" value="Linkage Group LG10"/>
</dbReference>
<proteinExistence type="predicted"/>
<dbReference type="EMBL" id="CP039354">
    <property type="protein sequence ID" value="QCE11046.1"/>
    <property type="molecule type" value="Genomic_DNA"/>
</dbReference>
<accession>A0A4D6NBG5</accession>
<sequence>MNIVKNTRKSTKKFSSVGWMFCSQIHEHREEPKKRFMSTVKNTKKDGCLLSDS</sequence>
<protein>
    <submittedName>
        <fullName evidence="1">Uncharacterized protein</fullName>
    </submittedName>
</protein>
<gene>
    <name evidence="1" type="ORF">DEO72_LG10g2279</name>
</gene>
<keyword evidence="2" id="KW-1185">Reference proteome</keyword>
<reference evidence="1 2" key="1">
    <citation type="submission" date="2019-04" db="EMBL/GenBank/DDBJ databases">
        <title>An improved genome assembly and genetic linkage map for asparagus bean, Vigna unguiculata ssp. sesquipedialis.</title>
        <authorList>
            <person name="Xia Q."/>
            <person name="Zhang R."/>
            <person name="Dong Y."/>
        </authorList>
    </citation>
    <scope>NUCLEOTIDE SEQUENCE [LARGE SCALE GENOMIC DNA]</scope>
    <source>
        <tissue evidence="1">Leaf</tissue>
    </source>
</reference>